<sequence>MKYAEFHRATKDYYLGIRARAVTWDGKDAYIMYISDETNEHKKRMEQEALLNLVPVGIGIYTIENGTLRQVYMNDRYYLMIGESREKRKKNVQEGFLDFVHPDDMPAVNGAVKKMVAGSQEETLDHRILCGNGKYVWFRLVASVSKRTDDKLILYCSYADIDDTYAAQEALKNANAAIKKQYDHELSQREMLERDSLIAVQFNVDQDKLISYRMNNELIKEFENGTAGNAIRPDLMSAAPTEEEREIVADFFSKEKAVERYNSGVKEFSAEYRRRLNDGRYHWLRSTCMLAPDENGDLISYTYCRSIDIEKKKELVAYSVIDEDTDFVMLLNTVANKVRLIRISGDYHDSPWVLNREFNFDRTPKDGALETVEPADRAMVYDFFVEDNLLERLKTEPLVQIIYRYHGPDGKRRRKKIRAFYLDELHEDIVIARRDITDIYEEEQEQKQALQTALDEARQANNAKSDFLSRISHDLRTPMNVIMGLTDLAIEIPDQGSEMKETLAHISSSAQYLLSLINDCLDMEKITSGKIELHPSTYSHADFYDNVKAVIVPLCEQKKINFVIADKSDTAPAIMVDRVRMEQIFYNLLSNAVKFTPEGGKVEMLIENKRIKDGYVSYDSIVRDSGIGMTREFQEHMFEAFTQEANNVTPDYKGSGLGLAIVKQLVDLMGGRISVKSSLGKGTEFTVHCL</sequence>
<dbReference type="InterPro" id="IPR035965">
    <property type="entry name" value="PAS-like_dom_sf"/>
</dbReference>
<dbReference type="InterPro" id="IPR036890">
    <property type="entry name" value="HATPase_C_sf"/>
</dbReference>
<dbReference type="InterPro" id="IPR004358">
    <property type="entry name" value="Sig_transdc_His_kin-like_C"/>
</dbReference>
<dbReference type="InterPro" id="IPR013655">
    <property type="entry name" value="PAS_fold_3"/>
</dbReference>
<evidence type="ECO:0000256" key="1">
    <source>
        <dbReference type="ARBA" id="ARBA00000085"/>
    </source>
</evidence>
<dbReference type="Gene3D" id="3.30.565.10">
    <property type="entry name" value="Histidine kinase-like ATPase, C-terminal domain"/>
    <property type="match status" value="1"/>
</dbReference>
<reference evidence="9 10" key="1">
    <citation type="submission" date="2019-03" db="EMBL/GenBank/DDBJ databases">
        <title>Genomic Encyclopedia of Type Strains, Phase IV (KMG-IV): sequencing the most valuable type-strain genomes for metagenomic binning, comparative biology and taxonomic classification.</title>
        <authorList>
            <person name="Goeker M."/>
        </authorList>
    </citation>
    <scope>NUCLEOTIDE SEQUENCE [LARGE SCALE GENOMIC DNA]</scope>
    <source>
        <strain evidence="9 10">DSM 28287</strain>
    </source>
</reference>
<dbReference type="CDD" id="cd00082">
    <property type="entry name" value="HisKA"/>
    <property type="match status" value="1"/>
</dbReference>
<evidence type="ECO:0000313" key="9">
    <source>
        <dbReference type="EMBL" id="TDP57317.1"/>
    </source>
</evidence>
<keyword evidence="5 9" id="KW-0418">Kinase</keyword>
<dbReference type="PANTHER" id="PTHR43047:SF72">
    <property type="entry name" value="OSMOSENSING HISTIDINE PROTEIN KINASE SLN1"/>
    <property type="match status" value="1"/>
</dbReference>
<dbReference type="EC" id="2.7.13.3" evidence="2"/>
<evidence type="ECO:0000256" key="6">
    <source>
        <dbReference type="ARBA" id="ARBA00023012"/>
    </source>
</evidence>
<organism evidence="9 10">
    <name type="scientific">Aminicella lysinilytica</name>
    <dbReference type="NCBI Taxonomy" id="433323"/>
    <lineage>
        <taxon>Bacteria</taxon>
        <taxon>Bacillati</taxon>
        <taxon>Bacillota</taxon>
        <taxon>Clostridia</taxon>
        <taxon>Peptostreptococcales</taxon>
        <taxon>Anaerovoracaceae</taxon>
        <taxon>Aminicella</taxon>
    </lineage>
</organism>
<dbReference type="PANTHER" id="PTHR43047">
    <property type="entry name" value="TWO-COMPONENT HISTIDINE PROTEIN KINASE"/>
    <property type="match status" value="1"/>
</dbReference>
<protein>
    <recommendedName>
        <fullName evidence="2">histidine kinase</fullName>
        <ecNumber evidence="2">2.7.13.3</ecNumber>
    </recommendedName>
</protein>
<dbReference type="AlphaFoldDB" id="A0A4R6Q5F9"/>
<dbReference type="Gene3D" id="3.30.450.20">
    <property type="entry name" value="PAS domain"/>
    <property type="match status" value="2"/>
</dbReference>
<dbReference type="RefSeq" id="WP_133528286.1">
    <property type="nucleotide sequence ID" value="NZ_SNXO01000013.1"/>
</dbReference>
<keyword evidence="3" id="KW-0597">Phosphoprotein</keyword>
<dbReference type="SMART" id="SM00388">
    <property type="entry name" value="HisKA"/>
    <property type="match status" value="1"/>
</dbReference>
<dbReference type="Pfam" id="PF08447">
    <property type="entry name" value="PAS_3"/>
    <property type="match status" value="1"/>
</dbReference>
<proteinExistence type="predicted"/>
<dbReference type="GO" id="GO:0000155">
    <property type="term" value="F:phosphorelay sensor kinase activity"/>
    <property type="evidence" value="ECO:0007669"/>
    <property type="project" value="InterPro"/>
</dbReference>
<dbReference type="EMBL" id="SNXO01000013">
    <property type="protein sequence ID" value="TDP57317.1"/>
    <property type="molecule type" value="Genomic_DNA"/>
</dbReference>
<dbReference type="CDD" id="cd00130">
    <property type="entry name" value="PAS"/>
    <property type="match status" value="1"/>
</dbReference>
<dbReference type="InterPro" id="IPR003661">
    <property type="entry name" value="HisK_dim/P_dom"/>
</dbReference>
<dbReference type="SUPFAM" id="SSF55785">
    <property type="entry name" value="PYP-like sensor domain (PAS domain)"/>
    <property type="match status" value="2"/>
</dbReference>
<dbReference type="GO" id="GO:0005886">
    <property type="term" value="C:plasma membrane"/>
    <property type="evidence" value="ECO:0007669"/>
    <property type="project" value="TreeGrafter"/>
</dbReference>
<keyword evidence="6" id="KW-0902">Two-component regulatory system</keyword>
<comment type="caution">
    <text evidence="9">The sequence shown here is derived from an EMBL/GenBank/DDBJ whole genome shotgun (WGS) entry which is preliminary data.</text>
</comment>
<dbReference type="InterPro" id="IPR005467">
    <property type="entry name" value="His_kinase_dom"/>
</dbReference>
<keyword evidence="7" id="KW-0175">Coiled coil</keyword>
<dbReference type="SUPFAM" id="SSF47384">
    <property type="entry name" value="Homodimeric domain of signal transducing histidine kinase"/>
    <property type="match status" value="1"/>
</dbReference>
<evidence type="ECO:0000256" key="4">
    <source>
        <dbReference type="ARBA" id="ARBA00022679"/>
    </source>
</evidence>
<evidence type="ECO:0000313" key="10">
    <source>
        <dbReference type="Proteomes" id="UP000295500"/>
    </source>
</evidence>
<evidence type="ECO:0000256" key="5">
    <source>
        <dbReference type="ARBA" id="ARBA00022777"/>
    </source>
</evidence>
<evidence type="ECO:0000256" key="3">
    <source>
        <dbReference type="ARBA" id="ARBA00022553"/>
    </source>
</evidence>
<dbReference type="SMART" id="SM00387">
    <property type="entry name" value="HATPase_c"/>
    <property type="match status" value="1"/>
</dbReference>
<keyword evidence="10" id="KW-1185">Reference proteome</keyword>
<comment type="catalytic activity">
    <reaction evidence="1">
        <text>ATP + protein L-histidine = ADP + protein N-phospho-L-histidine.</text>
        <dbReference type="EC" id="2.7.13.3"/>
    </reaction>
</comment>
<dbReference type="InterPro" id="IPR000014">
    <property type="entry name" value="PAS"/>
</dbReference>
<evidence type="ECO:0000256" key="2">
    <source>
        <dbReference type="ARBA" id="ARBA00012438"/>
    </source>
</evidence>
<dbReference type="SUPFAM" id="SSF55874">
    <property type="entry name" value="ATPase domain of HSP90 chaperone/DNA topoisomerase II/histidine kinase"/>
    <property type="match status" value="1"/>
</dbReference>
<dbReference type="InterPro" id="IPR036097">
    <property type="entry name" value="HisK_dim/P_sf"/>
</dbReference>
<gene>
    <name evidence="9" type="ORF">EV211_11341</name>
</gene>
<dbReference type="Pfam" id="PF00512">
    <property type="entry name" value="HisKA"/>
    <property type="match status" value="1"/>
</dbReference>
<feature type="coiled-coil region" evidence="7">
    <location>
        <begin position="433"/>
        <end position="463"/>
    </location>
</feature>
<dbReference type="GO" id="GO:0009927">
    <property type="term" value="F:histidine phosphotransfer kinase activity"/>
    <property type="evidence" value="ECO:0007669"/>
    <property type="project" value="TreeGrafter"/>
</dbReference>
<dbReference type="PROSITE" id="PS50109">
    <property type="entry name" value="HIS_KIN"/>
    <property type="match status" value="1"/>
</dbReference>
<evidence type="ECO:0000259" key="8">
    <source>
        <dbReference type="PROSITE" id="PS50109"/>
    </source>
</evidence>
<dbReference type="Proteomes" id="UP000295500">
    <property type="component" value="Unassembled WGS sequence"/>
</dbReference>
<dbReference type="Pfam" id="PF02518">
    <property type="entry name" value="HATPase_c"/>
    <property type="match status" value="1"/>
</dbReference>
<keyword evidence="4" id="KW-0808">Transferase</keyword>
<name>A0A4R6Q5F9_9FIRM</name>
<dbReference type="PRINTS" id="PR00344">
    <property type="entry name" value="BCTRLSENSOR"/>
</dbReference>
<dbReference type="InterPro" id="IPR003594">
    <property type="entry name" value="HATPase_dom"/>
</dbReference>
<dbReference type="OrthoDB" id="9804263at2"/>
<feature type="domain" description="Histidine kinase" evidence="8">
    <location>
        <begin position="470"/>
        <end position="690"/>
    </location>
</feature>
<accession>A0A4R6Q5F9</accession>
<evidence type="ECO:0000256" key="7">
    <source>
        <dbReference type="SAM" id="Coils"/>
    </source>
</evidence>
<dbReference type="Gene3D" id="1.10.287.130">
    <property type="match status" value="1"/>
</dbReference>